<accession>A0A9K3GP86</accession>
<organism evidence="1 2">
    <name type="scientific">Kipferlia bialata</name>
    <dbReference type="NCBI Taxonomy" id="797122"/>
    <lineage>
        <taxon>Eukaryota</taxon>
        <taxon>Metamonada</taxon>
        <taxon>Carpediemonas-like organisms</taxon>
        <taxon>Kipferlia</taxon>
    </lineage>
</organism>
<keyword evidence="2" id="KW-1185">Reference proteome</keyword>
<protein>
    <submittedName>
        <fullName evidence="1">Uncharacterized protein</fullName>
    </submittedName>
</protein>
<comment type="caution">
    <text evidence="1">The sequence shown here is derived from an EMBL/GenBank/DDBJ whole genome shotgun (WGS) entry which is preliminary data.</text>
</comment>
<dbReference type="EMBL" id="BDIP01006909">
    <property type="protein sequence ID" value="GIQ90944.1"/>
    <property type="molecule type" value="Genomic_DNA"/>
</dbReference>
<reference evidence="1 2" key="1">
    <citation type="journal article" date="2018" name="PLoS ONE">
        <title>The draft genome of Kipferlia bialata reveals reductive genome evolution in fornicate parasites.</title>
        <authorList>
            <person name="Tanifuji G."/>
            <person name="Takabayashi S."/>
            <person name="Kume K."/>
            <person name="Takagi M."/>
            <person name="Nakayama T."/>
            <person name="Kamikawa R."/>
            <person name="Inagaki Y."/>
            <person name="Hashimoto T."/>
        </authorList>
    </citation>
    <scope>NUCLEOTIDE SEQUENCE [LARGE SCALE GENOMIC DNA]</scope>
    <source>
        <strain evidence="1">NY0173</strain>
    </source>
</reference>
<gene>
    <name evidence="1" type="ORF">KIPB_013951</name>
</gene>
<feature type="non-terminal residue" evidence="1">
    <location>
        <position position="1"/>
    </location>
</feature>
<evidence type="ECO:0000313" key="2">
    <source>
        <dbReference type="Proteomes" id="UP000265618"/>
    </source>
</evidence>
<dbReference type="AlphaFoldDB" id="A0A9K3GP86"/>
<name>A0A9K3GP86_9EUKA</name>
<dbReference type="Proteomes" id="UP000265618">
    <property type="component" value="Unassembled WGS sequence"/>
</dbReference>
<evidence type="ECO:0000313" key="1">
    <source>
        <dbReference type="EMBL" id="GIQ90944.1"/>
    </source>
</evidence>
<sequence>MLSTYSITLIHLESLAKYILSLSLSLLQYLIPSITLIHLESLANITLIHLESLAKYILSPPFEGQVAAVCFDRHTPNAIVAVS</sequence>
<proteinExistence type="predicted"/>